<organism evidence="1">
    <name type="scientific">Oryza punctata</name>
    <name type="common">Red rice</name>
    <dbReference type="NCBI Taxonomy" id="4537"/>
    <lineage>
        <taxon>Eukaryota</taxon>
        <taxon>Viridiplantae</taxon>
        <taxon>Streptophyta</taxon>
        <taxon>Embryophyta</taxon>
        <taxon>Tracheophyta</taxon>
        <taxon>Spermatophyta</taxon>
        <taxon>Magnoliopsida</taxon>
        <taxon>Liliopsida</taxon>
        <taxon>Poales</taxon>
        <taxon>Poaceae</taxon>
        <taxon>BOP clade</taxon>
        <taxon>Oryzoideae</taxon>
        <taxon>Oryzeae</taxon>
        <taxon>Oryzinae</taxon>
        <taxon>Oryza</taxon>
    </lineage>
</organism>
<keyword evidence="2" id="KW-1185">Reference proteome</keyword>
<dbReference type="AlphaFoldDB" id="A0A0E0K4S1"/>
<protein>
    <submittedName>
        <fullName evidence="1">Uncharacterized protein</fullName>
    </submittedName>
</protein>
<dbReference type="Gramene" id="OPUNC02G28710.1">
    <property type="protein sequence ID" value="OPUNC02G28710.1"/>
    <property type="gene ID" value="OPUNC02G28710"/>
</dbReference>
<dbReference type="HOGENOM" id="CLU_1974124_0_0_1"/>
<evidence type="ECO:0000313" key="1">
    <source>
        <dbReference type="EnsemblPlants" id="OPUNC02G28710.1"/>
    </source>
</evidence>
<dbReference type="EnsemblPlants" id="OPUNC02G28710.1">
    <property type="protein sequence ID" value="OPUNC02G28710.1"/>
    <property type="gene ID" value="OPUNC02G28710"/>
</dbReference>
<name>A0A0E0K4S1_ORYPU</name>
<sequence>MCTCSLLHLIRFCDSRTALQQHQSGAAEAWWAHNPQVPGSKPGSDIEGFRTLFLIFFFYQNPFNRDEVKAILFKKNFCQNPFKRGEVSNFTCETNTGRSKANPCMNKNHASLYLAKQLSLVNHHHAR</sequence>
<dbReference type="eggNOG" id="ENOG502R25B">
    <property type="taxonomic scope" value="Eukaryota"/>
</dbReference>
<evidence type="ECO:0000313" key="2">
    <source>
        <dbReference type="Proteomes" id="UP000026962"/>
    </source>
</evidence>
<dbReference type="Proteomes" id="UP000026962">
    <property type="component" value="Chromosome 2"/>
</dbReference>
<proteinExistence type="predicted"/>
<reference evidence="1" key="1">
    <citation type="submission" date="2015-04" db="UniProtKB">
        <authorList>
            <consortium name="EnsemblPlants"/>
        </authorList>
    </citation>
    <scope>IDENTIFICATION</scope>
</reference>
<accession>A0A0E0K4S1</accession>
<reference evidence="1" key="2">
    <citation type="submission" date="2018-05" db="EMBL/GenBank/DDBJ databases">
        <title>OpunRS2 (Oryza punctata Reference Sequence Version 2).</title>
        <authorList>
            <person name="Zhang J."/>
            <person name="Kudrna D."/>
            <person name="Lee S."/>
            <person name="Talag J."/>
            <person name="Welchert J."/>
            <person name="Wing R.A."/>
        </authorList>
    </citation>
    <scope>NUCLEOTIDE SEQUENCE [LARGE SCALE GENOMIC DNA]</scope>
</reference>